<dbReference type="Pfam" id="PF02845">
    <property type="entry name" value="CUE"/>
    <property type="match status" value="1"/>
</dbReference>
<accession>A0AAV2B102</accession>
<organism evidence="3 4">
    <name type="scientific">Larinioides sclopetarius</name>
    <dbReference type="NCBI Taxonomy" id="280406"/>
    <lineage>
        <taxon>Eukaryota</taxon>
        <taxon>Metazoa</taxon>
        <taxon>Ecdysozoa</taxon>
        <taxon>Arthropoda</taxon>
        <taxon>Chelicerata</taxon>
        <taxon>Arachnida</taxon>
        <taxon>Araneae</taxon>
        <taxon>Araneomorphae</taxon>
        <taxon>Entelegynae</taxon>
        <taxon>Araneoidea</taxon>
        <taxon>Araneidae</taxon>
        <taxon>Larinioides</taxon>
    </lineage>
</organism>
<feature type="domain" description="CUE" evidence="2">
    <location>
        <begin position="15"/>
        <end position="58"/>
    </location>
</feature>
<dbReference type="Gene3D" id="1.10.8.10">
    <property type="entry name" value="DNA helicase RuvA subunit, C-terminal domain"/>
    <property type="match status" value="1"/>
</dbReference>
<dbReference type="PROSITE" id="PS51140">
    <property type="entry name" value="CUE"/>
    <property type="match status" value="1"/>
</dbReference>
<dbReference type="PANTHER" id="PTHR13467">
    <property type="entry name" value="CUE DOMAIN CONTAINING PROTEIN 1"/>
    <property type="match status" value="1"/>
</dbReference>
<dbReference type="SMART" id="SM00546">
    <property type="entry name" value="CUE"/>
    <property type="match status" value="1"/>
</dbReference>
<reference evidence="3 4" key="1">
    <citation type="submission" date="2024-04" db="EMBL/GenBank/DDBJ databases">
        <authorList>
            <person name="Rising A."/>
            <person name="Reimegard J."/>
            <person name="Sonavane S."/>
            <person name="Akerstrom W."/>
            <person name="Nylinder S."/>
            <person name="Hedman E."/>
            <person name="Kallberg Y."/>
        </authorList>
    </citation>
    <scope>NUCLEOTIDE SEQUENCE [LARGE SCALE GENOMIC DNA]</scope>
</reference>
<dbReference type="CDD" id="cd14366">
    <property type="entry name" value="CUE_CUED1"/>
    <property type="match status" value="1"/>
</dbReference>
<comment type="caution">
    <text evidence="3">The sequence shown here is derived from an EMBL/GenBank/DDBJ whole genome shotgun (WGS) entry which is preliminary data.</text>
</comment>
<dbReference type="SUPFAM" id="SSF46934">
    <property type="entry name" value="UBA-like"/>
    <property type="match status" value="1"/>
</dbReference>
<evidence type="ECO:0000313" key="4">
    <source>
        <dbReference type="Proteomes" id="UP001497382"/>
    </source>
</evidence>
<feature type="region of interest" description="Disordered" evidence="1">
    <location>
        <begin position="355"/>
        <end position="385"/>
    </location>
</feature>
<evidence type="ECO:0000259" key="2">
    <source>
        <dbReference type="PROSITE" id="PS51140"/>
    </source>
</evidence>
<dbReference type="AlphaFoldDB" id="A0AAV2B102"/>
<feature type="compositionally biased region" description="Basic and acidic residues" evidence="1">
    <location>
        <begin position="118"/>
        <end position="128"/>
    </location>
</feature>
<proteinExistence type="predicted"/>
<feature type="region of interest" description="Disordered" evidence="1">
    <location>
        <begin position="260"/>
        <end position="294"/>
    </location>
</feature>
<feature type="compositionally biased region" description="Low complexity" evidence="1">
    <location>
        <begin position="108"/>
        <end position="117"/>
    </location>
</feature>
<feature type="region of interest" description="Disordered" evidence="1">
    <location>
        <begin position="70"/>
        <end position="128"/>
    </location>
</feature>
<feature type="compositionally biased region" description="Acidic residues" evidence="1">
    <location>
        <begin position="355"/>
        <end position="364"/>
    </location>
</feature>
<dbReference type="PANTHER" id="PTHR13467:SF3">
    <property type="entry name" value="CUE DOMAIN-CONTAINING PROTEIN 1"/>
    <property type="match status" value="1"/>
</dbReference>
<dbReference type="InterPro" id="IPR003892">
    <property type="entry name" value="CUE"/>
</dbReference>
<evidence type="ECO:0000256" key="1">
    <source>
        <dbReference type="SAM" id="MobiDB-lite"/>
    </source>
</evidence>
<evidence type="ECO:0000313" key="3">
    <source>
        <dbReference type="EMBL" id="CAL1289084.1"/>
    </source>
</evidence>
<dbReference type="EMBL" id="CAXIEN010000242">
    <property type="protein sequence ID" value="CAL1289084.1"/>
    <property type="molecule type" value="Genomic_DNA"/>
</dbReference>
<protein>
    <recommendedName>
        <fullName evidence="2">CUE domain-containing protein</fullName>
    </recommendedName>
</protein>
<keyword evidence="4" id="KW-1185">Reference proteome</keyword>
<name>A0AAV2B102_9ARAC</name>
<dbReference type="GO" id="GO:0043130">
    <property type="term" value="F:ubiquitin binding"/>
    <property type="evidence" value="ECO:0007669"/>
    <property type="project" value="InterPro"/>
</dbReference>
<gene>
    <name evidence="3" type="ORF">LARSCL_LOCUS15725</name>
</gene>
<dbReference type="Proteomes" id="UP001497382">
    <property type="component" value="Unassembled WGS sequence"/>
</dbReference>
<dbReference type="InterPro" id="IPR009060">
    <property type="entry name" value="UBA-like_sf"/>
</dbReference>
<feature type="compositionally biased region" description="Pro residues" evidence="1">
    <location>
        <begin position="80"/>
        <end position="89"/>
    </location>
</feature>
<sequence length="416" mass="46061">MAATDQDRPPVTQLEFRQAMRDFTTMFPEMDADVIEVVLRSNNGAVDSTIDQLLAMSTDNENERLRTELDATENDELPPCYSPSTPPPSYNQAVPFALASGDAAEQNSSTEATSAEKTTPKIAEESARLPDIIENGEASLAAATTAAAAAAAEGAEGSESVALNVLKQWKPPLLGELPPTFLKIGGSPTTKPAAKKVTILSSTILQQRIEENERKRNDSTATNDPELTQYLEDERIALFLQNEEFFQELKDNKEFLSTLERASSDVSSPEDETEDLEGRGEELEGNFPYCNAAPPEETDAAFREKIKNMGKVSRKKFTQLAKLFSRRKRRSFKPILGDGSNPSRDNLLLHEDEYSELSEDDSENEVNKKDTWNSHVGGPGGRSQTLERSKMDLLELLKYICSVGETRTLVFVYVYM</sequence>
<dbReference type="InterPro" id="IPR040195">
    <property type="entry name" value="CUE_CUED1"/>
</dbReference>
<dbReference type="InterPro" id="IPR040192">
    <property type="entry name" value="CUEDC1"/>
</dbReference>